<reference evidence="1 2" key="1">
    <citation type="submission" date="2018-04" db="EMBL/GenBank/DDBJ databases">
        <authorList>
            <person name="Vogel A."/>
        </authorList>
    </citation>
    <scope>NUCLEOTIDE SEQUENCE [LARGE SCALE GENOMIC DNA]</scope>
</reference>
<protein>
    <submittedName>
        <fullName evidence="1">Uncharacterized protein</fullName>
    </submittedName>
</protein>
<dbReference type="EMBL" id="OOIL02003280">
    <property type="protein sequence ID" value="VFQ86956.1"/>
    <property type="molecule type" value="Genomic_DNA"/>
</dbReference>
<dbReference type="Proteomes" id="UP000595140">
    <property type="component" value="Unassembled WGS sequence"/>
</dbReference>
<name>A0A484MG65_9ASTE</name>
<proteinExistence type="predicted"/>
<sequence length="69" mass="7720">MIEQILYDNGSDRAGIILKILYDNGSEEILGDQIAEPQITFDCLDQATRVLKDHKVPEADHPDLAVQLL</sequence>
<dbReference type="OrthoDB" id="1937173at2759"/>
<dbReference type="AlphaFoldDB" id="A0A484MG65"/>
<gene>
    <name evidence="1" type="ORF">CCAM_LOCUS28732</name>
</gene>
<evidence type="ECO:0000313" key="2">
    <source>
        <dbReference type="Proteomes" id="UP000595140"/>
    </source>
</evidence>
<keyword evidence="2" id="KW-1185">Reference proteome</keyword>
<evidence type="ECO:0000313" key="1">
    <source>
        <dbReference type="EMBL" id="VFQ86956.1"/>
    </source>
</evidence>
<organism evidence="1 2">
    <name type="scientific">Cuscuta campestris</name>
    <dbReference type="NCBI Taxonomy" id="132261"/>
    <lineage>
        <taxon>Eukaryota</taxon>
        <taxon>Viridiplantae</taxon>
        <taxon>Streptophyta</taxon>
        <taxon>Embryophyta</taxon>
        <taxon>Tracheophyta</taxon>
        <taxon>Spermatophyta</taxon>
        <taxon>Magnoliopsida</taxon>
        <taxon>eudicotyledons</taxon>
        <taxon>Gunneridae</taxon>
        <taxon>Pentapetalae</taxon>
        <taxon>asterids</taxon>
        <taxon>lamiids</taxon>
        <taxon>Solanales</taxon>
        <taxon>Convolvulaceae</taxon>
        <taxon>Cuscuteae</taxon>
        <taxon>Cuscuta</taxon>
        <taxon>Cuscuta subgen. Grammica</taxon>
        <taxon>Cuscuta sect. Cleistogrammica</taxon>
    </lineage>
</organism>
<accession>A0A484MG65</accession>